<feature type="compositionally biased region" description="Acidic residues" evidence="1">
    <location>
        <begin position="63"/>
        <end position="72"/>
    </location>
</feature>
<feature type="region of interest" description="Disordered" evidence="1">
    <location>
        <begin position="19"/>
        <end position="72"/>
    </location>
</feature>
<dbReference type="KEGG" id="fki:FK004_10805"/>
<evidence type="ECO:0008006" key="4">
    <source>
        <dbReference type="Google" id="ProtNLM"/>
    </source>
</evidence>
<dbReference type="NCBIfam" id="NF033738">
    <property type="entry name" value="microvirid_RiPP"/>
    <property type="match status" value="1"/>
</dbReference>
<name>A0A2S1LPN7_9FLAO</name>
<dbReference type="Pfam" id="PF12559">
    <property type="entry name" value="Inhibitor_I10"/>
    <property type="match status" value="1"/>
</dbReference>
<dbReference type="Proteomes" id="UP000244677">
    <property type="component" value="Chromosome"/>
</dbReference>
<accession>A0A2S1LPN7</accession>
<keyword evidence="3" id="KW-1185">Reference proteome</keyword>
<evidence type="ECO:0000313" key="3">
    <source>
        <dbReference type="Proteomes" id="UP000244677"/>
    </source>
</evidence>
<dbReference type="RefSeq" id="WP_108737243.1">
    <property type="nucleotide sequence ID" value="NZ_CP020919.1"/>
</dbReference>
<dbReference type="OrthoDB" id="678197at2"/>
<reference evidence="2 3" key="1">
    <citation type="submission" date="2017-04" db="EMBL/GenBank/DDBJ databases">
        <title>Complete genome sequence of Flavobacterium kingsejong AJ004.</title>
        <authorList>
            <person name="Lee P.C."/>
        </authorList>
    </citation>
    <scope>NUCLEOTIDE SEQUENCE [LARGE SCALE GENOMIC DNA]</scope>
    <source>
        <strain evidence="2 3">AJ004</strain>
    </source>
</reference>
<proteinExistence type="predicted"/>
<dbReference type="InterPro" id="IPR022217">
    <property type="entry name" value="Prot_inh_I10_marinostatin"/>
</dbReference>
<organism evidence="2 3">
    <name type="scientific">Flavobacterium kingsejongi</name>
    <dbReference type="NCBI Taxonomy" id="1678728"/>
    <lineage>
        <taxon>Bacteria</taxon>
        <taxon>Pseudomonadati</taxon>
        <taxon>Bacteroidota</taxon>
        <taxon>Flavobacteriia</taxon>
        <taxon>Flavobacteriales</taxon>
        <taxon>Flavobacteriaceae</taxon>
        <taxon>Flavobacterium</taxon>
    </lineage>
</organism>
<protein>
    <recommendedName>
        <fullName evidence="4">Serine endopeptidase</fullName>
    </recommendedName>
</protein>
<evidence type="ECO:0000256" key="1">
    <source>
        <dbReference type="SAM" id="MobiDB-lite"/>
    </source>
</evidence>
<gene>
    <name evidence="2" type="ORF">FK004_10805</name>
</gene>
<dbReference type="AlphaFoldDB" id="A0A2S1LPN7"/>
<sequence length="72" mass="7846">MKNDKKELKKPFFANFLENQLSQEDTKGVSGGATSPTLDVVDGTPPVTKPVNDQNHTLKYPSDGDDDVQSPI</sequence>
<evidence type="ECO:0000313" key="2">
    <source>
        <dbReference type="EMBL" id="AWG25668.1"/>
    </source>
</evidence>
<dbReference type="EMBL" id="CP020919">
    <property type="protein sequence ID" value="AWG25668.1"/>
    <property type="molecule type" value="Genomic_DNA"/>
</dbReference>